<dbReference type="InterPro" id="IPR013103">
    <property type="entry name" value="RVT_2"/>
</dbReference>
<evidence type="ECO:0000259" key="4">
    <source>
        <dbReference type="PROSITE" id="PS50994"/>
    </source>
</evidence>
<dbReference type="Pfam" id="PF25597">
    <property type="entry name" value="SH3_retrovirus"/>
    <property type="match status" value="1"/>
</dbReference>
<dbReference type="SUPFAM" id="SSF53098">
    <property type="entry name" value="Ribonuclease H-like"/>
    <property type="match status" value="1"/>
</dbReference>
<feature type="compositionally biased region" description="Acidic residues" evidence="3">
    <location>
        <begin position="289"/>
        <end position="315"/>
    </location>
</feature>
<comment type="caution">
    <text evidence="5">The sequence shown here is derived from an EMBL/GenBank/DDBJ whole genome shotgun (WGS) entry which is preliminary data.</text>
</comment>
<keyword evidence="5" id="KW-0812">Transmembrane</keyword>
<dbReference type="AlphaFoldDB" id="A0AAV3NPY9"/>
<keyword evidence="6" id="KW-1185">Reference proteome</keyword>
<keyword evidence="2" id="KW-0378">Hydrolase</keyword>
<accession>A0AAV3NPY9</accession>
<protein>
    <submittedName>
        <fullName evidence="5">Transmembrane signal receptor</fullName>
    </submittedName>
</protein>
<evidence type="ECO:0000313" key="6">
    <source>
        <dbReference type="Proteomes" id="UP001454036"/>
    </source>
</evidence>
<dbReference type="EMBL" id="BAABME010000284">
    <property type="protein sequence ID" value="GAA0141429.1"/>
    <property type="molecule type" value="Genomic_DNA"/>
</dbReference>
<keyword evidence="1" id="KW-0479">Metal-binding</keyword>
<dbReference type="Pfam" id="PF00665">
    <property type="entry name" value="rve"/>
    <property type="match status" value="1"/>
</dbReference>
<dbReference type="InterPro" id="IPR057670">
    <property type="entry name" value="SH3_retrovirus"/>
</dbReference>
<dbReference type="SUPFAM" id="SSF56672">
    <property type="entry name" value="DNA/RNA polymerases"/>
    <property type="match status" value="1"/>
</dbReference>
<organism evidence="5 6">
    <name type="scientific">Lithospermum erythrorhizon</name>
    <name type="common">Purple gromwell</name>
    <name type="synonym">Lithospermum officinale var. erythrorhizon</name>
    <dbReference type="NCBI Taxonomy" id="34254"/>
    <lineage>
        <taxon>Eukaryota</taxon>
        <taxon>Viridiplantae</taxon>
        <taxon>Streptophyta</taxon>
        <taxon>Embryophyta</taxon>
        <taxon>Tracheophyta</taxon>
        <taxon>Spermatophyta</taxon>
        <taxon>Magnoliopsida</taxon>
        <taxon>eudicotyledons</taxon>
        <taxon>Gunneridae</taxon>
        <taxon>Pentapetalae</taxon>
        <taxon>asterids</taxon>
        <taxon>lamiids</taxon>
        <taxon>Boraginales</taxon>
        <taxon>Boraginaceae</taxon>
        <taxon>Boraginoideae</taxon>
        <taxon>Lithospermeae</taxon>
        <taxon>Lithospermum</taxon>
    </lineage>
</organism>
<dbReference type="InterPro" id="IPR043502">
    <property type="entry name" value="DNA/RNA_pol_sf"/>
</dbReference>
<evidence type="ECO:0000256" key="2">
    <source>
        <dbReference type="ARBA" id="ARBA00022801"/>
    </source>
</evidence>
<evidence type="ECO:0000256" key="1">
    <source>
        <dbReference type="ARBA" id="ARBA00022723"/>
    </source>
</evidence>
<dbReference type="GO" id="GO:0016787">
    <property type="term" value="F:hydrolase activity"/>
    <property type="evidence" value="ECO:0007669"/>
    <property type="project" value="UniProtKB-KW"/>
</dbReference>
<dbReference type="InterPro" id="IPR039537">
    <property type="entry name" value="Retrotran_Ty1/copia-like"/>
</dbReference>
<dbReference type="CDD" id="cd09272">
    <property type="entry name" value="RNase_HI_RT_Ty1"/>
    <property type="match status" value="1"/>
</dbReference>
<dbReference type="Gene3D" id="3.30.420.10">
    <property type="entry name" value="Ribonuclease H-like superfamily/Ribonuclease H"/>
    <property type="match status" value="1"/>
</dbReference>
<evidence type="ECO:0000313" key="5">
    <source>
        <dbReference type="EMBL" id="GAA0141429.1"/>
    </source>
</evidence>
<dbReference type="InterPro" id="IPR036397">
    <property type="entry name" value="RNaseH_sf"/>
</dbReference>
<keyword evidence="5" id="KW-0472">Membrane</keyword>
<feature type="region of interest" description="Disordered" evidence="3">
    <location>
        <begin position="289"/>
        <end position="331"/>
    </location>
</feature>
<reference evidence="5 6" key="1">
    <citation type="submission" date="2024-01" db="EMBL/GenBank/DDBJ databases">
        <title>The complete chloroplast genome sequence of Lithospermum erythrorhizon: insights into the phylogenetic relationship among Boraginaceae species and the maternal lineages of purple gromwells.</title>
        <authorList>
            <person name="Okada T."/>
            <person name="Watanabe K."/>
        </authorList>
    </citation>
    <scope>NUCLEOTIDE SEQUENCE [LARGE SCALE GENOMIC DNA]</scope>
</reference>
<dbReference type="PANTHER" id="PTHR42648:SF18">
    <property type="entry name" value="RETROTRANSPOSON, UNCLASSIFIED-LIKE PROTEIN"/>
    <property type="match status" value="1"/>
</dbReference>
<dbReference type="GO" id="GO:0003676">
    <property type="term" value="F:nucleic acid binding"/>
    <property type="evidence" value="ECO:0007669"/>
    <property type="project" value="InterPro"/>
</dbReference>
<dbReference type="Proteomes" id="UP001454036">
    <property type="component" value="Unassembled WGS sequence"/>
</dbReference>
<feature type="domain" description="Integrase catalytic" evidence="4">
    <location>
        <begin position="25"/>
        <end position="201"/>
    </location>
</feature>
<sequence>MVLDLPYFKSTQVTCVECLSGRQTRSAIPKHSTWRATRRLELIHSDICGPITPTSSSGKRYFLSFIDDYSRKAWVYLLTNKSDAFERFKEFKIMVEKETNEHICCLRTDRGGEYTSNDFNIFCRENGIKRHMTTTYTPQQNGVAERKNRTVMNMVRTMLVVKNMPRSFWPETVLWTFHVLNRCPTLSVKNMTPQQAWNGIKPSLSHFRIWGCIAHAHVNKVHIDKLDKRSIKCIFLGISEGTKGYRLYDVDAKKVIISKDVVFEERKKWDWDTTIQTQIAEEELQWEDADELRDDEDIEASEEEGGELEAAEEEAISPHVTQQAHGRTHRAPTWMDDYVSGEELPKGCKRIGVKWIFKTKKDETGKIVKHKSRLVAKGYSQKEGIDFNEVFAPVARLDTKDVYVDQPPGYVQAGEEHLVYKLHKDLYGLKQAPRAWFSKIEAHFLKEGFKRCDSEQTLFTKGKPGEGIIMVSLYVDDLIYTGDDHTLLEEFKHSMMRDFEMSDLGYMSYFLGIETLQKEGGIFICQRKYAEEVLERFGMSECNSVQCPIVPGTQVNKDAEGILVDDTYYKQMVGSLMYLTATRPDLVFAVSLLSRYMARPTEMHLQIAKRILRYLRGTTELGIYYQRGEENKELRCYTDSDYAGDKDDRKSTSGYVFLLSSGAVAWCSKKQPIATLSSTEAEFIAAAICACQAIWMKRILAEIGYVQDKCTLIHCDNNSTIKLSRNPVMHGRSKHIDVRFHFLRNLTKEKVISLIFCGTTDQIVDIMTKPFKVDTFLKLRGALRMCEASEIS</sequence>
<dbReference type="Pfam" id="PF07727">
    <property type="entry name" value="RVT_2"/>
    <property type="match status" value="2"/>
</dbReference>
<dbReference type="InterPro" id="IPR012337">
    <property type="entry name" value="RNaseH-like_sf"/>
</dbReference>
<dbReference type="PANTHER" id="PTHR42648">
    <property type="entry name" value="TRANSPOSASE, PUTATIVE-RELATED"/>
    <property type="match status" value="1"/>
</dbReference>
<dbReference type="PROSITE" id="PS50994">
    <property type="entry name" value="INTEGRASE"/>
    <property type="match status" value="1"/>
</dbReference>
<dbReference type="InterPro" id="IPR001584">
    <property type="entry name" value="Integrase_cat-core"/>
</dbReference>
<dbReference type="GO" id="GO:0015074">
    <property type="term" value="P:DNA integration"/>
    <property type="evidence" value="ECO:0007669"/>
    <property type="project" value="InterPro"/>
</dbReference>
<keyword evidence="5" id="KW-0675">Receptor</keyword>
<name>A0AAV3NPY9_LITER</name>
<proteinExistence type="predicted"/>
<dbReference type="GO" id="GO:0046872">
    <property type="term" value="F:metal ion binding"/>
    <property type="evidence" value="ECO:0007669"/>
    <property type="project" value="UniProtKB-KW"/>
</dbReference>
<evidence type="ECO:0000256" key="3">
    <source>
        <dbReference type="SAM" id="MobiDB-lite"/>
    </source>
</evidence>
<gene>
    <name evidence="5" type="ORF">LIER_02572</name>
</gene>